<dbReference type="AlphaFoldDB" id="A0AA41WXW6"/>
<evidence type="ECO:0000313" key="3">
    <source>
        <dbReference type="Proteomes" id="UP001165413"/>
    </source>
</evidence>
<reference evidence="2" key="1">
    <citation type="submission" date="2022-07" db="EMBL/GenBank/DDBJ databases">
        <title>Characterization of the Novel Bacterium Alteromonas immobilis LMIT006 and Alteromonas gregis LMIT007.</title>
        <authorList>
            <person name="Lin X."/>
        </authorList>
    </citation>
    <scope>NUCLEOTIDE SEQUENCE</scope>
    <source>
        <strain evidence="2">LMIT007</strain>
    </source>
</reference>
<keyword evidence="1" id="KW-0732">Signal</keyword>
<evidence type="ECO:0000313" key="2">
    <source>
        <dbReference type="EMBL" id="MCP3428554.1"/>
    </source>
</evidence>
<dbReference type="Proteomes" id="UP001165413">
    <property type="component" value="Unassembled WGS sequence"/>
</dbReference>
<feature type="signal peptide" evidence="1">
    <location>
        <begin position="1"/>
        <end position="25"/>
    </location>
</feature>
<feature type="chain" id="PRO_5041466913" evidence="1">
    <location>
        <begin position="26"/>
        <end position="212"/>
    </location>
</feature>
<organism evidence="2 3">
    <name type="scientific">Opacimonas viscosa</name>
    <dbReference type="NCBI Taxonomy" id="2961944"/>
    <lineage>
        <taxon>Bacteria</taxon>
        <taxon>Pseudomonadati</taxon>
        <taxon>Pseudomonadota</taxon>
        <taxon>Gammaproteobacteria</taxon>
        <taxon>Alteromonadales</taxon>
        <taxon>Alteromonadaceae</taxon>
        <taxon>Opacimonas</taxon>
    </lineage>
</organism>
<accession>A0AA41WXW6</accession>
<dbReference type="EMBL" id="JANATA010000008">
    <property type="protein sequence ID" value="MCP3428554.1"/>
    <property type="molecule type" value="Genomic_DNA"/>
</dbReference>
<protein>
    <submittedName>
        <fullName evidence="2">Uncharacterized protein</fullName>
    </submittedName>
</protein>
<comment type="caution">
    <text evidence="2">The sequence shown here is derived from an EMBL/GenBank/DDBJ whole genome shotgun (WGS) entry which is preliminary data.</text>
</comment>
<name>A0AA41WXW6_9ALTE</name>
<evidence type="ECO:0000256" key="1">
    <source>
        <dbReference type="SAM" id="SignalP"/>
    </source>
</evidence>
<keyword evidence="3" id="KW-1185">Reference proteome</keyword>
<sequence>MNSSSQLLCCIGLFFLLIPNTFAQTAVLENQSRSVKSVNVADVKLKTTSPKKLKKRLLEEEELPEIQDNLETIGIVSGVPMSYYRRQIEIAELDFYDLYNSLADESKYLMYCRREAKVGSKIKRMACYPQYFLEVYSQMSQDAFASTPTDKLAMGIVYNPPSLDDIEFLTQRDKKKALKYVEDLVKEHPALLAKLLKMNNAIEVYEEQKAKR</sequence>
<gene>
    <name evidence="2" type="ORF">NLF92_06295</name>
</gene>
<proteinExistence type="predicted"/>
<dbReference type="RefSeq" id="WP_254099933.1">
    <property type="nucleotide sequence ID" value="NZ_JANATA010000008.1"/>
</dbReference>